<gene>
    <name evidence="2" type="ORF">GA0070614_4984</name>
</gene>
<dbReference type="InterPro" id="IPR024344">
    <property type="entry name" value="MDMPI_metal-binding"/>
</dbReference>
<proteinExistence type="predicted"/>
<dbReference type="OrthoDB" id="4453346at2"/>
<dbReference type="Pfam" id="PF11716">
    <property type="entry name" value="MDMPI_N"/>
    <property type="match status" value="1"/>
</dbReference>
<dbReference type="GO" id="GO:0016853">
    <property type="term" value="F:isomerase activity"/>
    <property type="evidence" value="ECO:0007669"/>
    <property type="project" value="UniProtKB-KW"/>
</dbReference>
<evidence type="ECO:0000313" key="3">
    <source>
        <dbReference type="Proteomes" id="UP000198215"/>
    </source>
</evidence>
<dbReference type="AlphaFoldDB" id="A0A1C5JPC1"/>
<dbReference type="Proteomes" id="UP000198215">
    <property type="component" value="Chromosome I"/>
</dbReference>
<name>A0A1C5JPC1_9ACTN</name>
<reference evidence="3" key="1">
    <citation type="submission" date="2016-06" db="EMBL/GenBank/DDBJ databases">
        <authorList>
            <person name="Varghese N."/>
            <person name="Submissions Spin"/>
        </authorList>
    </citation>
    <scope>NUCLEOTIDE SEQUENCE [LARGE SCALE GENOMIC DNA]</scope>
    <source>
        <strain evidence="3">DSM 45161</strain>
    </source>
</reference>
<keyword evidence="2" id="KW-0670">Pyruvate</keyword>
<feature type="domain" description="Mycothiol-dependent maleylpyruvate isomerase metal-binding" evidence="1">
    <location>
        <begin position="11"/>
        <end position="133"/>
    </location>
</feature>
<dbReference type="SUPFAM" id="SSF109854">
    <property type="entry name" value="DinB/YfiT-like putative metalloenzymes"/>
    <property type="match status" value="1"/>
</dbReference>
<keyword evidence="2" id="KW-0413">Isomerase</keyword>
<dbReference type="Gene3D" id="1.20.120.450">
    <property type="entry name" value="dinb family like domain"/>
    <property type="match status" value="1"/>
</dbReference>
<evidence type="ECO:0000313" key="2">
    <source>
        <dbReference type="EMBL" id="SCG72367.1"/>
    </source>
</evidence>
<evidence type="ECO:0000259" key="1">
    <source>
        <dbReference type="Pfam" id="PF11716"/>
    </source>
</evidence>
<dbReference type="RefSeq" id="WP_088978193.1">
    <property type="nucleotide sequence ID" value="NZ_LT607753.1"/>
</dbReference>
<keyword evidence="3" id="KW-1185">Reference proteome</keyword>
<accession>A0A1C5JPC1</accession>
<sequence>MSDFWPGLVTSAADESVLVLEKAADQDWNTGAADLDWTCRQTLDHLALGIVGYAGLLIARPADRYVTLFASLDEHAPIPACLEGIRIAASILASAVREATPEVQAWHPWGHSDGPGFAAMGIVELAVHTYDIARTFELGWRPPDTLCRAALERLFPDRPAGHSPADTLLWCTGREPLPGLGRRRQWQWDGTVR</sequence>
<organism evidence="2 3">
    <name type="scientific">Micromonospora coxensis</name>
    <dbReference type="NCBI Taxonomy" id="356852"/>
    <lineage>
        <taxon>Bacteria</taxon>
        <taxon>Bacillati</taxon>
        <taxon>Actinomycetota</taxon>
        <taxon>Actinomycetes</taxon>
        <taxon>Micromonosporales</taxon>
        <taxon>Micromonosporaceae</taxon>
        <taxon>Micromonospora</taxon>
    </lineage>
</organism>
<dbReference type="InterPro" id="IPR034660">
    <property type="entry name" value="DinB/YfiT-like"/>
</dbReference>
<dbReference type="GO" id="GO:0046872">
    <property type="term" value="F:metal ion binding"/>
    <property type="evidence" value="ECO:0007669"/>
    <property type="project" value="InterPro"/>
</dbReference>
<protein>
    <submittedName>
        <fullName evidence="2">Mycothiol maleylpyruvate isomerase N-terminal domain-containing protein</fullName>
    </submittedName>
</protein>
<dbReference type="EMBL" id="LT607753">
    <property type="protein sequence ID" value="SCG72367.1"/>
    <property type="molecule type" value="Genomic_DNA"/>
</dbReference>